<dbReference type="NCBIfam" id="TIGR00254">
    <property type="entry name" value="GGDEF"/>
    <property type="match status" value="1"/>
</dbReference>
<evidence type="ECO:0000259" key="1">
    <source>
        <dbReference type="PROSITE" id="PS50887"/>
    </source>
</evidence>
<proteinExistence type="predicted"/>
<dbReference type="PANTHER" id="PTHR45138:SF9">
    <property type="entry name" value="DIGUANYLATE CYCLASE DGCM-RELATED"/>
    <property type="match status" value="1"/>
</dbReference>
<protein>
    <submittedName>
        <fullName evidence="2">Diguanylate cyclase (GGDEF) domain-containing protein</fullName>
    </submittedName>
</protein>
<dbReference type="EMBL" id="FQZO01000003">
    <property type="protein sequence ID" value="SHJ15197.1"/>
    <property type="molecule type" value="Genomic_DNA"/>
</dbReference>
<dbReference type="InterPro" id="IPR043128">
    <property type="entry name" value="Rev_trsase/Diguanyl_cyclase"/>
</dbReference>
<dbReference type="Pfam" id="PF00990">
    <property type="entry name" value="GGDEF"/>
    <property type="match status" value="1"/>
</dbReference>
<dbReference type="AlphaFoldDB" id="A0A1M6GZ40"/>
<name>A0A1M6GZ40_9CLOT</name>
<dbReference type="GO" id="GO:0052621">
    <property type="term" value="F:diguanylate cyclase activity"/>
    <property type="evidence" value="ECO:0007669"/>
    <property type="project" value="TreeGrafter"/>
</dbReference>
<dbReference type="InterPro" id="IPR050469">
    <property type="entry name" value="Diguanylate_Cyclase"/>
</dbReference>
<dbReference type="InterPro" id="IPR000160">
    <property type="entry name" value="GGDEF_dom"/>
</dbReference>
<dbReference type="GO" id="GO:0005886">
    <property type="term" value="C:plasma membrane"/>
    <property type="evidence" value="ECO:0007669"/>
    <property type="project" value="TreeGrafter"/>
</dbReference>
<dbReference type="GO" id="GO:0043709">
    <property type="term" value="P:cell adhesion involved in single-species biofilm formation"/>
    <property type="evidence" value="ECO:0007669"/>
    <property type="project" value="TreeGrafter"/>
</dbReference>
<dbReference type="STRING" id="1121298.SAMN05444401_2303"/>
<dbReference type="FunFam" id="3.30.70.270:FF:000001">
    <property type="entry name" value="Diguanylate cyclase domain protein"/>
    <property type="match status" value="1"/>
</dbReference>
<gene>
    <name evidence="2" type="ORF">SAMN05444401_2303</name>
</gene>
<keyword evidence="3" id="KW-1185">Reference proteome</keyword>
<accession>A0A1M6GZ40</accession>
<dbReference type="PANTHER" id="PTHR45138">
    <property type="entry name" value="REGULATORY COMPONENTS OF SENSORY TRANSDUCTION SYSTEM"/>
    <property type="match status" value="1"/>
</dbReference>
<dbReference type="CDD" id="cd01949">
    <property type="entry name" value="GGDEF"/>
    <property type="match status" value="1"/>
</dbReference>
<dbReference type="PROSITE" id="PS50887">
    <property type="entry name" value="GGDEF"/>
    <property type="match status" value="1"/>
</dbReference>
<dbReference type="SMART" id="SM00267">
    <property type="entry name" value="GGDEF"/>
    <property type="match status" value="1"/>
</dbReference>
<sequence length="300" mass="34805">MERKVVSFDTLEQKVVFFKTMYEVVRIVDPLMKRVIKYDDNGMVETKDICHDCWGENKICDNCISVRAFFQNDTLMKLEHTLDKVYMVTAIPIETDKRSVVLELLNDVTKSMLLQNDNYSDIKELKKVINNLNSLIVKDSITNLFNKRYINERLPVDIIKAVLEQSPLSIIMLDIDEFKHINDTYGHLIGDEAIKLLGKILEKSIIYNKYWAARYGGDEFIIALNNIGHEEAYDFAEKLRKDIETTIIEINQIKLNITASFGMYTMYKEELTTNELIDLADKNLYKAKKAGKNKVVTNSY</sequence>
<dbReference type="Gene3D" id="3.30.70.270">
    <property type="match status" value="1"/>
</dbReference>
<organism evidence="2 3">
    <name type="scientific">Clostridium amylolyticum</name>
    <dbReference type="NCBI Taxonomy" id="1121298"/>
    <lineage>
        <taxon>Bacteria</taxon>
        <taxon>Bacillati</taxon>
        <taxon>Bacillota</taxon>
        <taxon>Clostridia</taxon>
        <taxon>Eubacteriales</taxon>
        <taxon>Clostridiaceae</taxon>
        <taxon>Clostridium</taxon>
    </lineage>
</organism>
<reference evidence="2 3" key="1">
    <citation type="submission" date="2016-11" db="EMBL/GenBank/DDBJ databases">
        <authorList>
            <person name="Jaros S."/>
            <person name="Januszkiewicz K."/>
            <person name="Wedrychowicz H."/>
        </authorList>
    </citation>
    <scope>NUCLEOTIDE SEQUENCE [LARGE SCALE GENOMIC DNA]</scope>
    <source>
        <strain evidence="2 3">DSM 21864</strain>
    </source>
</reference>
<dbReference type="GO" id="GO:1902201">
    <property type="term" value="P:negative regulation of bacterial-type flagellum-dependent cell motility"/>
    <property type="evidence" value="ECO:0007669"/>
    <property type="project" value="TreeGrafter"/>
</dbReference>
<dbReference type="RefSeq" id="WP_083599852.1">
    <property type="nucleotide sequence ID" value="NZ_FQZO01000003.1"/>
</dbReference>
<dbReference type="InterPro" id="IPR029787">
    <property type="entry name" value="Nucleotide_cyclase"/>
</dbReference>
<feature type="domain" description="GGDEF" evidence="1">
    <location>
        <begin position="166"/>
        <end position="300"/>
    </location>
</feature>
<dbReference type="Proteomes" id="UP000184080">
    <property type="component" value="Unassembled WGS sequence"/>
</dbReference>
<evidence type="ECO:0000313" key="2">
    <source>
        <dbReference type="EMBL" id="SHJ15197.1"/>
    </source>
</evidence>
<evidence type="ECO:0000313" key="3">
    <source>
        <dbReference type="Proteomes" id="UP000184080"/>
    </source>
</evidence>
<dbReference type="SUPFAM" id="SSF55073">
    <property type="entry name" value="Nucleotide cyclase"/>
    <property type="match status" value="1"/>
</dbReference>
<dbReference type="OrthoDB" id="9805474at2"/>